<dbReference type="InterPro" id="IPR001611">
    <property type="entry name" value="Leu-rich_rpt"/>
</dbReference>
<dbReference type="PANTHER" id="PTHR43289">
    <property type="entry name" value="MITOGEN-ACTIVATED PROTEIN KINASE KINASE KINASE 20-RELATED"/>
    <property type="match status" value="1"/>
</dbReference>
<dbReference type="AlphaFoldDB" id="A0A1W2BB83"/>
<evidence type="ECO:0000256" key="3">
    <source>
        <dbReference type="ARBA" id="ARBA00022679"/>
    </source>
</evidence>
<keyword evidence="10" id="KW-1185">Reference proteome</keyword>
<keyword evidence="7" id="KW-0067">ATP-binding</keyword>
<dbReference type="Proteomes" id="UP000192790">
    <property type="component" value="Unassembled WGS sequence"/>
</dbReference>
<evidence type="ECO:0000256" key="4">
    <source>
        <dbReference type="ARBA" id="ARBA00022737"/>
    </source>
</evidence>
<dbReference type="PANTHER" id="PTHR43289:SF6">
    <property type="entry name" value="SERINE_THREONINE-PROTEIN KINASE NEKL-3"/>
    <property type="match status" value="1"/>
</dbReference>
<evidence type="ECO:0000256" key="1">
    <source>
        <dbReference type="ARBA" id="ARBA00012513"/>
    </source>
</evidence>
<evidence type="ECO:0000256" key="5">
    <source>
        <dbReference type="ARBA" id="ARBA00022741"/>
    </source>
</evidence>
<accession>A0A1W2BB83</accession>
<reference evidence="9 10" key="1">
    <citation type="submission" date="2017-04" db="EMBL/GenBank/DDBJ databases">
        <authorList>
            <person name="Afonso C.L."/>
            <person name="Miller P.J."/>
            <person name="Scott M.A."/>
            <person name="Spackman E."/>
            <person name="Goraichik I."/>
            <person name="Dimitrov K.M."/>
            <person name="Suarez D.L."/>
            <person name="Swayne D.E."/>
        </authorList>
    </citation>
    <scope>NUCLEOTIDE SEQUENCE [LARGE SCALE GENOMIC DNA]</scope>
    <source>
        <strain evidence="9 10">DSM 12816</strain>
    </source>
</reference>
<keyword evidence="2" id="KW-0433">Leucine-rich repeat</keyword>
<dbReference type="OrthoDB" id="9788659at2"/>
<sequence length="576" mass="63950">MENNAALEFLAGYDDRYPPEFSRRYEAMECLSCKESAETLLVRENATGRFFTAKCYEKGHTLFETTEPEEFRRLSHPGLPAFAGEYRSDTMRCILREYVPGDTLWSLGRERTFSRDDVLHTGLELCGILRYLHRQTPPVIHRDIKPQNIVRRGDGSLALIDLGISRLFAEGAPSDTLYCGTRDFAPPEQYGFLQTDCRSDIYSLGILLSWMLTGKAEPIRAPETPLERVIAKCTAFAPENRFRDASTAEQALAALRPAARKRKRIRMGIAGILALALLIPCGIWLNNRPSVPVSEAGFSEPIIEKAVRLMLGKGPDDLITKAELATVTELYITKDTPCSDMETYSKIHEEQCAANFNSRGSITSLRDLKLLPNLRILCVASEQIDDISPLSSLPGLFQAELRFNNVSDISPLAGLDNLAFVGLNSNPVADLSPLSECKALQYLDLCNADSYSGDDLQALGNFEFLDISNDTDSYLYLGGKRIRELKISNTSAFTDLSFLRDVTGLERLEVCNTDVSDLSELVHHPDITYLRLCGTPAADFSVLLQLPKLETLTVSSSMEDLVESAAAEGSFSVEYE</sequence>
<dbReference type="PROSITE" id="PS51450">
    <property type="entry name" value="LRR"/>
    <property type="match status" value="1"/>
</dbReference>
<dbReference type="Pfam" id="PF00069">
    <property type="entry name" value="Pkinase"/>
    <property type="match status" value="1"/>
</dbReference>
<organism evidence="9 10">
    <name type="scientific">Papillibacter cinnamivorans DSM 12816</name>
    <dbReference type="NCBI Taxonomy" id="1122930"/>
    <lineage>
        <taxon>Bacteria</taxon>
        <taxon>Bacillati</taxon>
        <taxon>Bacillota</taxon>
        <taxon>Clostridia</taxon>
        <taxon>Eubacteriales</taxon>
        <taxon>Oscillospiraceae</taxon>
        <taxon>Papillibacter</taxon>
    </lineage>
</organism>
<dbReference type="GO" id="GO:0005524">
    <property type="term" value="F:ATP binding"/>
    <property type="evidence" value="ECO:0007669"/>
    <property type="project" value="UniProtKB-KW"/>
</dbReference>
<keyword evidence="5" id="KW-0547">Nucleotide-binding</keyword>
<dbReference type="SUPFAM" id="SSF52058">
    <property type="entry name" value="L domain-like"/>
    <property type="match status" value="1"/>
</dbReference>
<evidence type="ECO:0000256" key="7">
    <source>
        <dbReference type="ARBA" id="ARBA00022840"/>
    </source>
</evidence>
<evidence type="ECO:0000256" key="6">
    <source>
        <dbReference type="ARBA" id="ARBA00022777"/>
    </source>
</evidence>
<proteinExistence type="predicted"/>
<name>A0A1W2BB83_9FIRM</name>
<keyword evidence="4" id="KW-0677">Repeat</keyword>
<keyword evidence="3" id="KW-0808">Transferase</keyword>
<dbReference type="SUPFAM" id="SSF56112">
    <property type="entry name" value="Protein kinase-like (PK-like)"/>
    <property type="match status" value="1"/>
</dbReference>
<dbReference type="PROSITE" id="PS50011">
    <property type="entry name" value="PROTEIN_KINASE_DOM"/>
    <property type="match status" value="1"/>
</dbReference>
<evidence type="ECO:0000313" key="10">
    <source>
        <dbReference type="Proteomes" id="UP000192790"/>
    </source>
</evidence>
<dbReference type="EC" id="2.7.11.1" evidence="1"/>
<dbReference type="EMBL" id="FWXW01000005">
    <property type="protein sequence ID" value="SMC70283.1"/>
    <property type="molecule type" value="Genomic_DNA"/>
</dbReference>
<dbReference type="RefSeq" id="WP_084234805.1">
    <property type="nucleotide sequence ID" value="NZ_FWXW01000005.1"/>
</dbReference>
<dbReference type="STRING" id="1122930.SAMN02745168_2132"/>
<evidence type="ECO:0000313" key="9">
    <source>
        <dbReference type="EMBL" id="SMC70283.1"/>
    </source>
</evidence>
<dbReference type="SMART" id="SM00220">
    <property type="entry name" value="S_TKc"/>
    <property type="match status" value="1"/>
</dbReference>
<dbReference type="GO" id="GO:0004674">
    <property type="term" value="F:protein serine/threonine kinase activity"/>
    <property type="evidence" value="ECO:0007669"/>
    <property type="project" value="UniProtKB-EC"/>
</dbReference>
<dbReference type="Gene3D" id="3.80.10.10">
    <property type="entry name" value="Ribonuclease Inhibitor"/>
    <property type="match status" value="1"/>
</dbReference>
<dbReference type="InterPro" id="IPR011009">
    <property type="entry name" value="Kinase-like_dom_sf"/>
</dbReference>
<gene>
    <name evidence="9" type="ORF">SAMN02745168_2132</name>
</gene>
<feature type="domain" description="Protein kinase" evidence="8">
    <location>
        <begin position="25"/>
        <end position="278"/>
    </location>
</feature>
<dbReference type="Gene3D" id="1.10.510.10">
    <property type="entry name" value="Transferase(Phosphotransferase) domain 1"/>
    <property type="match status" value="1"/>
</dbReference>
<protein>
    <recommendedName>
        <fullName evidence="1">non-specific serine/threonine protein kinase</fullName>
        <ecNumber evidence="1">2.7.11.1</ecNumber>
    </recommendedName>
</protein>
<evidence type="ECO:0000256" key="2">
    <source>
        <dbReference type="ARBA" id="ARBA00022614"/>
    </source>
</evidence>
<dbReference type="InterPro" id="IPR032675">
    <property type="entry name" value="LRR_dom_sf"/>
</dbReference>
<evidence type="ECO:0000259" key="8">
    <source>
        <dbReference type="PROSITE" id="PS50011"/>
    </source>
</evidence>
<keyword evidence="6 9" id="KW-0418">Kinase</keyword>
<dbReference type="InterPro" id="IPR000719">
    <property type="entry name" value="Prot_kinase_dom"/>
</dbReference>